<reference evidence="2" key="2">
    <citation type="submission" date="2025-08" db="UniProtKB">
        <authorList>
            <consortium name="Ensembl"/>
        </authorList>
    </citation>
    <scope>IDENTIFICATION</scope>
</reference>
<reference evidence="2" key="3">
    <citation type="submission" date="2025-09" db="UniProtKB">
        <authorList>
            <consortium name="Ensembl"/>
        </authorList>
    </citation>
    <scope>IDENTIFICATION</scope>
</reference>
<sequence length="68" mass="7206">MPSHNPVGSASQQLGPQVGTTAPDCCRINELLIMMSVVSAAHFPAFPPSLHLFAGSAGRRAREMGQHH</sequence>
<proteinExistence type="predicted"/>
<keyword evidence="3" id="KW-1185">Reference proteome</keyword>
<evidence type="ECO:0000313" key="2">
    <source>
        <dbReference type="Ensembl" id="ENSCPVP00000005656.1"/>
    </source>
</evidence>
<dbReference type="Ensembl" id="ENSCPVT00000005878.2">
    <property type="protein sequence ID" value="ENSCPVP00000005656.1"/>
    <property type="gene ID" value="ENSCPVG00000004185.2"/>
</dbReference>
<feature type="region of interest" description="Disordered" evidence="1">
    <location>
        <begin position="1"/>
        <end position="20"/>
    </location>
</feature>
<evidence type="ECO:0000256" key="1">
    <source>
        <dbReference type="SAM" id="MobiDB-lite"/>
    </source>
</evidence>
<dbReference type="AlphaFoldDB" id="A0A8C3Q5T6"/>
<evidence type="ECO:0000313" key="3">
    <source>
        <dbReference type="Proteomes" id="UP000694382"/>
    </source>
</evidence>
<name>A0A8C3Q5T6_GEOPR</name>
<dbReference type="Proteomes" id="UP000694382">
    <property type="component" value="Chromosome 1"/>
</dbReference>
<organism evidence="2 3">
    <name type="scientific">Geospiza parvula</name>
    <name type="common">Small tree-finch</name>
    <name type="synonym">Camarhynchus parvulus</name>
    <dbReference type="NCBI Taxonomy" id="87175"/>
    <lineage>
        <taxon>Eukaryota</taxon>
        <taxon>Metazoa</taxon>
        <taxon>Chordata</taxon>
        <taxon>Craniata</taxon>
        <taxon>Vertebrata</taxon>
        <taxon>Euteleostomi</taxon>
        <taxon>Archelosauria</taxon>
        <taxon>Archosauria</taxon>
        <taxon>Dinosauria</taxon>
        <taxon>Saurischia</taxon>
        <taxon>Theropoda</taxon>
        <taxon>Coelurosauria</taxon>
        <taxon>Aves</taxon>
        <taxon>Neognathae</taxon>
        <taxon>Neoaves</taxon>
        <taxon>Telluraves</taxon>
        <taxon>Australaves</taxon>
        <taxon>Passeriformes</taxon>
        <taxon>Thraupidae</taxon>
        <taxon>Camarhynchus</taxon>
    </lineage>
</organism>
<protein>
    <submittedName>
        <fullName evidence="2">Uncharacterized protein</fullName>
    </submittedName>
</protein>
<reference evidence="2" key="1">
    <citation type="submission" date="2020-02" db="EMBL/GenBank/DDBJ databases">
        <authorList>
            <person name="Enbody D E."/>
            <person name="Pettersson E M."/>
        </authorList>
    </citation>
    <scope>NUCLEOTIDE SEQUENCE [LARGE SCALE GENOMIC DNA]</scope>
</reference>
<accession>A0A8C3Q5T6</accession>